<accession>A0A1J0A907</accession>
<evidence type="ECO:0000313" key="1">
    <source>
        <dbReference type="EMBL" id="APB32407.1"/>
    </source>
</evidence>
<proteinExistence type="predicted"/>
<evidence type="ECO:0000313" key="2">
    <source>
        <dbReference type="Proteomes" id="UP000180235"/>
    </source>
</evidence>
<keyword evidence="2" id="KW-1185">Reference proteome</keyword>
<dbReference type="STRING" id="1188229.GlitD10_0106"/>
<dbReference type="EMBL" id="CP017675">
    <property type="protein sequence ID" value="APB32407.1"/>
    <property type="molecule type" value="Genomic_DNA"/>
</dbReference>
<protein>
    <submittedName>
        <fullName evidence="1">IS4 family transposase</fullName>
    </submittedName>
</protein>
<reference evidence="1 2" key="1">
    <citation type="submission" date="2016-10" db="EMBL/GenBank/DDBJ databases">
        <title>Description of Gloeomargarita lithophora gen. nov., sp. nov., a thylakoid-bearing basal-branching cyanobacterium with intracellular carbonates, and proposal for Gloeomargaritales ord. nov.</title>
        <authorList>
            <person name="Moreira D."/>
            <person name="Tavera R."/>
            <person name="Benzerara K."/>
            <person name="Skouri-Panet F."/>
            <person name="Couradeau E."/>
            <person name="Gerard E."/>
            <person name="Loussert C."/>
            <person name="Novelo E."/>
            <person name="Zivanovic Y."/>
            <person name="Lopez-Garcia P."/>
        </authorList>
    </citation>
    <scope>NUCLEOTIDE SEQUENCE [LARGE SCALE GENOMIC DNA]</scope>
    <source>
        <strain evidence="1 2">D10</strain>
    </source>
</reference>
<organism evidence="1 2">
    <name type="scientific">Gloeomargarita lithophora Alchichica-D10</name>
    <dbReference type="NCBI Taxonomy" id="1188229"/>
    <lineage>
        <taxon>Bacteria</taxon>
        <taxon>Bacillati</taxon>
        <taxon>Cyanobacteriota</taxon>
        <taxon>Cyanophyceae</taxon>
        <taxon>Gloeomargaritales</taxon>
        <taxon>Gloeomargaritaceae</taxon>
        <taxon>Gloeomargarita</taxon>
    </lineage>
</organism>
<dbReference type="AlphaFoldDB" id="A0A1J0A907"/>
<dbReference type="Proteomes" id="UP000180235">
    <property type="component" value="Chromosome"/>
</dbReference>
<dbReference type="KEGG" id="glt:GlitD10_0106"/>
<name>A0A1J0A907_9CYAN</name>
<gene>
    <name evidence="1" type="ORF">GlitD10_0106</name>
</gene>
<sequence>MVFRNLETTTLLYLAIAVDSLGFPFFTHCTPANVADDVGLVEMLTLNMDYFKAKPVTIPKITIRPGVPY</sequence>